<dbReference type="Proteomes" id="UP000826725">
    <property type="component" value="Chromosome"/>
</dbReference>
<proteinExistence type="predicted"/>
<sequence>MAGWKELLIDVLKLTDETKRLNQDIDKLQSHVVDVDKRVVRLETLIEITKYNTPQIDG</sequence>
<evidence type="ECO:0000313" key="2">
    <source>
        <dbReference type="Proteomes" id="UP000826725"/>
    </source>
</evidence>
<dbReference type="KEGG" id="dbk:DGMP_01690"/>
<dbReference type="AlphaFoldDB" id="A0A8D5FF08"/>
<reference evidence="1" key="1">
    <citation type="submission" date="2020-09" db="EMBL/GenBank/DDBJ databases">
        <title>Desulfogranum mesoprofundum gen. nov., sp. nov., a novel mesophilic, sulfate-reducing chemolithoautotroph isolated from a deep-sea hydrothermal vent chimney in the Suiyo Seamount.</title>
        <authorList>
            <person name="Hashimoto Y."/>
            <person name="Nakagawa S."/>
        </authorList>
    </citation>
    <scope>NUCLEOTIDE SEQUENCE</scope>
    <source>
        <strain evidence="1">KT2</strain>
    </source>
</reference>
<evidence type="ECO:0000313" key="1">
    <source>
        <dbReference type="EMBL" id="BCL59476.1"/>
    </source>
</evidence>
<organism evidence="1 2">
    <name type="scientific">Desulfomarina profundi</name>
    <dbReference type="NCBI Taxonomy" id="2772557"/>
    <lineage>
        <taxon>Bacteria</taxon>
        <taxon>Pseudomonadati</taxon>
        <taxon>Thermodesulfobacteriota</taxon>
        <taxon>Desulfobulbia</taxon>
        <taxon>Desulfobulbales</taxon>
        <taxon>Desulfobulbaceae</taxon>
        <taxon>Desulfomarina</taxon>
    </lineage>
</organism>
<gene>
    <name evidence="1" type="ORF">DGMP_01690</name>
</gene>
<keyword evidence="2" id="KW-1185">Reference proteome</keyword>
<dbReference type="RefSeq" id="WP_228855701.1">
    <property type="nucleotide sequence ID" value="NZ_AP024086.1"/>
</dbReference>
<dbReference type="EMBL" id="AP024086">
    <property type="protein sequence ID" value="BCL59476.1"/>
    <property type="molecule type" value="Genomic_DNA"/>
</dbReference>
<protein>
    <submittedName>
        <fullName evidence="1">Uncharacterized protein</fullName>
    </submittedName>
</protein>
<name>A0A8D5FF08_9BACT</name>
<accession>A0A8D5FF08</accession>